<evidence type="ECO:0000256" key="1">
    <source>
        <dbReference type="SAM" id="MobiDB-lite"/>
    </source>
</evidence>
<name>A0A4V2MHV2_9SPHI</name>
<organism evidence="3 4">
    <name type="scientific">Pedobacter hiemivivus</name>
    <dbReference type="NCBI Taxonomy" id="2530454"/>
    <lineage>
        <taxon>Bacteria</taxon>
        <taxon>Pseudomonadati</taxon>
        <taxon>Bacteroidota</taxon>
        <taxon>Sphingobacteriia</taxon>
        <taxon>Sphingobacteriales</taxon>
        <taxon>Sphingobacteriaceae</taxon>
        <taxon>Pedobacter</taxon>
    </lineage>
</organism>
<dbReference type="EMBL" id="SJSM01000022">
    <property type="protein sequence ID" value="TCC87866.1"/>
    <property type="molecule type" value="Genomic_DNA"/>
</dbReference>
<dbReference type="Pfam" id="PF13585">
    <property type="entry name" value="CHU_C"/>
    <property type="match status" value="1"/>
</dbReference>
<dbReference type="InterPro" id="IPR026341">
    <property type="entry name" value="T9SS_type_B"/>
</dbReference>
<reference evidence="3 4" key="1">
    <citation type="submission" date="2019-02" db="EMBL/GenBank/DDBJ databases">
        <title>Pedobacter sp. RP-3-8 sp. nov., isolated from Arctic soil.</title>
        <authorList>
            <person name="Dahal R.H."/>
        </authorList>
    </citation>
    <scope>NUCLEOTIDE SEQUENCE [LARGE SCALE GENOMIC DNA]</scope>
    <source>
        <strain evidence="3 4">RP-3-8</strain>
    </source>
</reference>
<protein>
    <submittedName>
        <fullName evidence="3">T9SS type B sorting domain-containing protein</fullName>
    </submittedName>
</protein>
<evidence type="ECO:0000259" key="2">
    <source>
        <dbReference type="Pfam" id="PF01345"/>
    </source>
</evidence>
<dbReference type="OrthoDB" id="5726170at2"/>
<evidence type="ECO:0000313" key="3">
    <source>
        <dbReference type="EMBL" id="TCC87866.1"/>
    </source>
</evidence>
<comment type="caution">
    <text evidence="3">The sequence shown here is derived from an EMBL/GenBank/DDBJ whole genome shotgun (WGS) entry which is preliminary data.</text>
</comment>
<sequence length="1889" mass="192128">MKTSRLKGILMLLLVFATFKVVAEGSKQLAANGGSRAHWRSSTVSSTQFPFPSLGIIKVYAKVGETIYLGSSAQGIVGSTTGTMRWSAPNGVQGNSGTSTTVGLIKTRAQEVFGPSLTVGDGGYTPYTLVVGPGQEGVWEITFISTSLTAAGGNAPIVPVGDELAQNPNGFYIEAFDVSVKSTTNAIVPGRAFMNVFSGNTSNVANTYGSFNGIFNVLTRDGYKYTVNANGMQGAAFQFFVNNKGFRDLTGNAMYKSVVNVGTSAATIPVQNPTAADDATNVTHKLFFNAPASDLPSAAPSASGSVWLLNTIVTPTLSNLSFKGVEGTANLSGTNPLGGNFTFRTTVAGAYQIALDINKNGVFTDVIDRMLTGYATTINTDIVVNWDGLDGQGVKVLGNTIFPPGTVRVELLSGEVHFPLLDVEKNPGGIIVTRLNGNSPDDKLYWDDSDIPDSGTPSNPKRNLAGISSQTNGHKWTDNFGDNNGMDSWGYIPSTPLLNPVAFRLAEANLEVVSITSPASICQGAAASFVVTVRNNGPDNVSGTKFHIDLPAGLSGTTVVPAVSSGTATTVSSNLLAGSYDAVLNMNNAAVMTFTISGTVPAVPPAGFLAFKASILRPADVTDPDATNPDIAVPTDPDAECNSAPSGVGCNNIKNIQVTVNPALVTAPVSTVVQPTCAVATGSITVTAPLGAALTYSVDGITFQASTSFTSLTPGDYVLQVKNAGGCLSPIANVTINNQPVTPVAAAATAVQPGCAVTTGSIMVTAPLGAGLTYSINGISYQPSTTFSGLAAGNYQLTVKNAAGCVSAATPITINAAPILPATASATATAATCATPTGTITVTGPLGVGVSYSIDGLSYQAGLVFSGVAPGTYNLTVKNASGCVSAPLSIKVDFPEPAPVISQVDASCALPTGTITITPTGAVGEEYGLDGVYQPGAVFTGVAPGTHSITIRSVGGCVSEPYIAKIAFPIEDPVVEVIQTTCGTGTGSIKIINPLFGAGYTFSINGGGTYQAGNLFSGLSPATYQIVVKENGNNCLSGIITVVINPQPATPTAATFSVLNPNCTTATGSIIVNAPLGVGLSYSINGIDYQSSPTFAAVVPGVYNLTVKNNAGCVSTSVSITINPQPLKPVIARAITVQPTCALATGTITVTAPLGVGLTYAINGGADQVGVGFNGLIAGTYLLTVKNASGCISDPLSIVINPQPATPVIAVATAVQPTCAVATGSITVTAPLDPDFTYSVNGTTYQAGLNFTGLAAGTYQLTVKNSAGCVSSPAAVVINTPPAAPAIATVTTVEPTCAVATGSITVTAPLGIGLTYSVNGATYQSGVNFTGLAAATYQVTVKNAAGCVSAPLQVVIIPQPATPTVASVTIVQPTCAVATGSFTVTAPLGVGLTYAIDGSNYQSEVDFSALPAGTYPLTVMNGAGCVSTALSVVINPQPATPPIATATTVQPTCGVATGSITVTAPLGLGLTYSIDGTNYQAGVNFNNLAAGTTYPLTVKNAAGCVSTALSVVIIPQPATPGVPIVQNIAYCQGDPAIALVATGQQIKWYTGQTGGIPLPAAPIPATTVAGVTTWWASQTNASGCESARIGLTVTINAKPVLNITSSVADLTNEDAARVLTATPAGGTFTGTGVVLNGGTASFNPITAGIGTHTLTYSYTGPGNCTATLSFTIKVVEAPKVDLGVTIAAESRPIGAGEVFNYTIAASNKSVQNATEALVSVKLPAGLNFVSFQTAVGTANYNQSTGTLSWNIGALAAGKTETLILSVKAVGPGKYAVVAEISSKEQDVVPGNNISNTEQEITGLFIPDVITANGDGKNDQFKIRGIEMYAANELNILNRWGNSVYRSTGYKNDWTGEGLNDGTYFYSLRVQTTSGQWQIFKGYITLLRNR</sequence>
<dbReference type="InterPro" id="IPR001434">
    <property type="entry name" value="OmcB-like_DUF11"/>
</dbReference>
<dbReference type="Proteomes" id="UP000291117">
    <property type="component" value="Unassembled WGS sequence"/>
</dbReference>
<proteinExistence type="predicted"/>
<gene>
    <name evidence="3" type="ORF">EZ444_22305</name>
</gene>
<feature type="compositionally biased region" description="Polar residues" evidence="1">
    <location>
        <begin position="455"/>
        <end position="474"/>
    </location>
</feature>
<feature type="domain" description="DUF11" evidence="2">
    <location>
        <begin position="1681"/>
        <end position="1796"/>
    </location>
</feature>
<dbReference type="NCBIfam" id="TIGR04131">
    <property type="entry name" value="Bac_Flav_CTERM"/>
    <property type="match status" value="1"/>
</dbReference>
<accession>A0A4V2MHV2</accession>
<keyword evidence="4" id="KW-1185">Reference proteome</keyword>
<dbReference type="Gene3D" id="2.60.40.1170">
    <property type="entry name" value="Mu homology domain, subdomain B"/>
    <property type="match status" value="1"/>
</dbReference>
<evidence type="ECO:0000313" key="4">
    <source>
        <dbReference type="Proteomes" id="UP000291117"/>
    </source>
</evidence>
<feature type="domain" description="DUF11" evidence="2">
    <location>
        <begin position="510"/>
        <end position="628"/>
    </location>
</feature>
<feature type="region of interest" description="Disordered" evidence="1">
    <location>
        <begin position="443"/>
        <end position="474"/>
    </location>
</feature>
<dbReference type="Pfam" id="PF01345">
    <property type="entry name" value="DUF11"/>
    <property type="match status" value="2"/>
</dbReference>
<dbReference type="RefSeq" id="WP_131611511.1">
    <property type="nucleotide sequence ID" value="NZ_SJSM01000022.1"/>
</dbReference>